<evidence type="ECO:0000313" key="4">
    <source>
        <dbReference type="Proteomes" id="UP001223072"/>
    </source>
</evidence>
<dbReference type="EMBL" id="JAUSZS010000002">
    <property type="protein sequence ID" value="MDQ0930907.1"/>
    <property type="molecule type" value="Genomic_DNA"/>
</dbReference>
<evidence type="ECO:0000259" key="2">
    <source>
        <dbReference type="Pfam" id="PF13592"/>
    </source>
</evidence>
<dbReference type="Proteomes" id="UP001223072">
    <property type="component" value="Unassembled WGS sequence"/>
</dbReference>
<dbReference type="Pfam" id="PF13592">
    <property type="entry name" value="HTH_33"/>
    <property type="match status" value="1"/>
</dbReference>
<accession>A0ABU0RFY4</accession>
<dbReference type="Pfam" id="PF13384">
    <property type="entry name" value="HTH_23"/>
    <property type="match status" value="1"/>
</dbReference>
<evidence type="ECO:0000256" key="1">
    <source>
        <dbReference type="SAM" id="MobiDB-lite"/>
    </source>
</evidence>
<reference evidence="3 4" key="1">
    <citation type="submission" date="2023-07" db="EMBL/GenBank/DDBJ databases">
        <title>Comparative genomics of wheat-associated soil bacteria to identify genetic determinants of phenazine resistance.</title>
        <authorList>
            <person name="Mouncey N."/>
        </authorList>
    </citation>
    <scope>NUCLEOTIDE SEQUENCE [LARGE SCALE GENOMIC DNA]</scope>
    <source>
        <strain evidence="3 4">W2I16</strain>
    </source>
</reference>
<dbReference type="SUPFAM" id="SSF46689">
    <property type="entry name" value="Homeodomain-like"/>
    <property type="match status" value="1"/>
</dbReference>
<dbReference type="RefSeq" id="WP_307625056.1">
    <property type="nucleotide sequence ID" value="NZ_JAUSZS010000002.1"/>
</dbReference>
<evidence type="ECO:0000313" key="3">
    <source>
        <dbReference type="EMBL" id="MDQ0930907.1"/>
    </source>
</evidence>
<feature type="region of interest" description="Disordered" evidence="1">
    <location>
        <begin position="198"/>
        <end position="222"/>
    </location>
</feature>
<organism evidence="3 4">
    <name type="scientific">Streptomyces turgidiscabies</name>
    <dbReference type="NCBI Taxonomy" id="85558"/>
    <lineage>
        <taxon>Bacteria</taxon>
        <taxon>Bacillati</taxon>
        <taxon>Actinomycetota</taxon>
        <taxon>Actinomycetes</taxon>
        <taxon>Kitasatosporales</taxon>
        <taxon>Streptomycetaceae</taxon>
        <taxon>Streptomyces</taxon>
    </lineage>
</organism>
<proteinExistence type="predicted"/>
<keyword evidence="4" id="KW-1185">Reference proteome</keyword>
<dbReference type="InterPro" id="IPR025959">
    <property type="entry name" value="Winged_HTH_dom"/>
</dbReference>
<gene>
    <name evidence="3" type="ORF">QFZ49_000814</name>
</gene>
<feature type="domain" description="Winged helix-turn helix" evidence="2">
    <location>
        <begin position="97"/>
        <end position="155"/>
    </location>
</feature>
<sequence length="222" mass="25503">MRYAQRGGYTPVEQEKREQLRLEAAGRFERGDEATVIAADLRVTERTVRRWRTVWREGGIAALKSKGPVSRERLSGREWDRLEAELKRGPLAHGFSDDQRWTLGRIKTLIGRLFHKGYTVQGVAKLLKRHGRSCQVPVRHAIERDEEAIEMWKDEVWPRLLPITSSFGPTSFEWFRAHWGRPRTHHPNAGTLLPSCRGAEGSAPDVDPASRCTPLRRPQLVR</sequence>
<dbReference type="InterPro" id="IPR009057">
    <property type="entry name" value="Homeodomain-like_sf"/>
</dbReference>
<name>A0ABU0RFY4_9ACTN</name>
<comment type="caution">
    <text evidence="3">The sequence shown here is derived from an EMBL/GenBank/DDBJ whole genome shotgun (WGS) entry which is preliminary data.</text>
</comment>
<protein>
    <submittedName>
        <fullName evidence="3">Transposase</fullName>
    </submittedName>
</protein>